<evidence type="ECO:0000313" key="1">
    <source>
        <dbReference type="EMBL" id="KHJ76774.1"/>
    </source>
</evidence>
<protein>
    <recommendedName>
        <fullName evidence="3">Endonuclease/exonuclease/phosphatase domain-containing protein</fullName>
    </recommendedName>
</protein>
<dbReference type="SUPFAM" id="SSF56219">
    <property type="entry name" value="DNase I-like"/>
    <property type="match status" value="1"/>
</dbReference>
<gene>
    <name evidence="1" type="ORF">OESDEN_23606</name>
</gene>
<evidence type="ECO:0008006" key="3">
    <source>
        <dbReference type="Google" id="ProtNLM"/>
    </source>
</evidence>
<reference evidence="1 2" key="1">
    <citation type="submission" date="2014-03" db="EMBL/GenBank/DDBJ databases">
        <title>Draft genome of the hookworm Oesophagostomum dentatum.</title>
        <authorList>
            <person name="Mitreva M."/>
        </authorList>
    </citation>
    <scope>NUCLEOTIDE SEQUENCE [LARGE SCALE GENOMIC DNA]</scope>
    <source>
        <strain evidence="1 2">OD-Hann</strain>
    </source>
</reference>
<dbReference type="OrthoDB" id="5824787at2759"/>
<sequence>MELHSGFTLYHSRNNGRTNRDVGFYVPSSMNRHITCYFHSERIIELLITISKRKRLRVVQVHAPPSDYEDEDYEDFLDELAGIIDVRKITELVVLGDFNASTGP</sequence>
<dbReference type="EMBL" id="KN611422">
    <property type="protein sequence ID" value="KHJ76774.1"/>
    <property type="molecule type" value="Genomic_DNA"/>
</dbReference>
<dbReference type="Proteomes" id="UP000053660">
    <property type="component" value="Unassembled WGS sequence"/>
</dbReference>
<accession>A0A0B1RVQ1</accession>
<dbReference type="Gene3D" id="3.60.10.10">
    <property type="entry name" value="Endonuclease/exonuclease/phosphatase"/>
    <property type="match status" value="1"/>
</dbReference>
<organism evidence="1 2">
    <name type="scientific">Oesophagostomum dentatum</name>
    <name type="common">Nodular worm</name>
    <dbReference type="NCBI Taxonomy" id="61180"/>
    <lineage>
        <taxon>Eukaryota</taxon>
        <taxon>Metazoa</taxon>
        <taxon>Ecdysozoa</taxon>
        <taxon>Nematoda</taxon>
        <taxon>Chromadorea</taxon>
        <taxon>Rhabditida</taxon>
        <taxon>Rhabditina</taxon>
        <taxon>Rhabditomorpha</taxon>
        <taxon>Strongyloidea</taxon>
        <taxon>Strongylidae</taxon>
        <taxon>Oesophagostomum</taxon>
    </lineage>
</organism>
<evidence type="ECO:0000313" key="2">
    <source>
        <dbReference type="Proteomes" id="UP000053660"/>
    </source>
</evidence>
<proteinExistence type="predicted"/>
<keyword evidence="2" id="KW-1185">Reference proteome</keyword>
<dbReference type="InterPro" id="IPR036691">
    <property type="entry name" value="Endo/exonu/phosph_ase_sf"/>
</dbReference>
<dbReference type="AlphaFoldDB" id="A0A0B1RVQ1"/>
<name>A0A0B1RVQ1_OESDE</name>